<evidence type="ECO:0000256" key="3">
    <source>
        <dbReference type="ARBA" id="ARBA00022989"/>
    </source>
</evidence>
<proteinExistence type="predicted"/>
<protein>
    <submittedName>
        <fullName evidence="7">ATP-binding cassette domain-containing protein</fullName>
    </submittedName>
</protein>
<keyword evidence="4 5" id="KW-0472">Membrane</keyword>
<keyword evidence="7" id="KW-0067">ATP-binding</keyword>
<evidence type="ECO:0000313" key="8">
    <source>
        <dbReference type="Proteomes" id="UP001594351"/>
    </source>
</evidence>
<dbReference type="EMBL" id="JBHPBY010000263">
    <property type="protein sequence ID" value="MFC1852079.1"/>
    <property type="molecule type" value="Genomic_DNA"/>
</dbReference>
<evidence type="ECO:0000256" key="4">
    <source>
        <dbReference type="ARBA" id="ARBA00023136"/>
    </source>
</evidence>
<comment type="caution">
    <text evidence="7">The sequence shown here is derived from an EMBL/GenBank/DDBJ whole genome shotgun (WGS) entry which is preliminary data.</text>
</comment>
<evidence type="ECO:0000313" key="7">
    <source>
        <dbReference type="EMBL" id="MFC1852079.1"/>
    </source>
</evidence>
<dbReference type="SUPFAM" id="SSF90123">
    <property type="entry name" value="ABC transporter transmembrane region"/>
    <property type="match status" value="1"/>
</dbReference>
<name>A0ABV6Z0V9_UNCC1</name>
<dbReference type="GO" id="GO:0005524">
    <property type="term" value="F:ATP binding"/>
    <property type="evidence" value="ECO:0007669"/>
    <property type="project" value="UniProtKB-KW"/>
</dbReference>
<keyword evidence="2 5" id="KW-0812">Transmembrane</keyword>
<keyword evidence="7" id="KW-0547">Nucleotide-binding</keyword>
<sequence>MNSLRSISWSDHQLGEAIEALSTRSGLIKHALKSEVPAYPSEISRGSSDFSGKWIATIASSLGIEAEEVDTAYSDIEQFIRKASPALIRITDEKEDYYLALLSSRNHSASILGSDRKIYRTTISQIRNDLCRNLEGKYRNLIDHLMLKSEIPEKQREKVRSGLNREILGPARIHDCWILRMSPGSNFWHQLMQKRMLNRIVSFSLAHVILYILLIVSWWLIGKSALQGRFDPGIILAWALVLFSQIPFRLVAHYSQNLFTVELGGTLKLRLLYGALKFKPDDIRHQGSGKLLGRVMESEAVEALVLSGGLMGMVAIIEIIAAAWVLSLGVSSYVLPSLFGGWLVFSLWIGFFYFRRRDRWTQFRLKMTNNLVEKMIGHRTRLVQELPEHIHDGEDQEIVNYLELSHAIDNYAIILSTLLTRGWLILGIIGLAPAFIFTMSSSSAIAITLGGILLASRALHKLATSFSQLTGAAIAWQQVSPLFFAATHSDYAKSPEALIPNPSLPNSKQPLLVAHDLVFKYREGSLPVLDRCSLDIKHGERILLEGPSGCGKSTLVSLLVGIRHPSNGLILINGFDYQTLGRDGWCQHVVVAPQFHENHILTETFAFNLLMGRGWPPLPADLQQAEKLCHELGLGDLLNRMPAGMMQMIGETGWQLSHGEKSRLYIARALLQGADLVIFDESFAALDPITLQQAVKCVLNHAPTLLVIAHP</sequence>
<keyword evidence="8" id="KW-1185">Reference proteome</keyword>
<dbReference type="InterPro" id="IPR039421">
    <property type="entry name" value="Type_1_exporter"/>
</dbReference>
<feature type="transmembrane region" description="Helical" evidence="5">
    <location>
        <begin position="200"/>
        <end position="221"/>
    </location>
</feature>
<dbReference type="Gene3D" id="1.20.1560.10">
    <property type="entry name" value="ABC transporter type 1, transmembrane domain"/>
    <property type="match status" value="1"/>
</dbReference>
<reference evidence="7 8" key="1">
    <citation type="submission" date="2024-09" db="EMBL/GenBank/DDBJ databases">
        <title>Laminarin stimulates single cell rates of sulfate reduction while oxygen inhibits transcriptomic activity in coastal marine sediment.</title>
        <authorList>
            <person name="Lindsay M."/>
            <person name="Orcutt B."/>
            <person name="Emerson D."/>
            <person name="Stepanauskas R."/>
            <person name="D'Angelo T."/>
        </authorList>
    </citation>
    <scope>NUCLEOTIDE SEQUENCE [LARGE SCALE GENOMIC DNA]</scope>
    <source>
        <strain evidence="7">SAG AM-311-K15</strain>
    </source>
</reference>
<evidence type="ECO:0000259" key="6">
    <source>
        <dbReference type="PROSITE" id="PS50893"/>
    </source>
</evidence>
<evidence type="ECO:0000256" key="5">
    <source>
        <dbReference type="SAM" id="Phobius"/>
    </source>
</evidence>
<dbReference type="InterPro" id="IPR036640">
    <property type="entry name" value="ABC1_TM_sf"/>
</dbReference>
<feature type="domain" description="ABC transporter" evidence="6">
    <location>
        <begin position="512"/>
        <end position="710"/>
    </location>
</feature>
<dbReference type="InterPro" id="IPR003439">
    <property type="entry name" value="ABC_transporter-like_ATP-bd"/>
</dbReference>
<dbReference type="InterPro" id="IPR027417">
    <property type="entry name" value="P-loop_NTPase"/>
</dbReference>
<accession>A0ABV6Z0V9</accession>
<keyword evidence="3 5" id="KW-1133">Transmembrane helix</keyword>
<dbReference type="Gene3D" id="3.40.50.300">
    <property type="entry name" value="P-loop containing nucleotide triphosphate hydrolases"/>
    <property type="match status" value="1"/>
</dbReference>
<comment type="subcellular location">
    <subcellularLocation>
        <location evidence="1">Cell membrane</location>
        <topology evidence="1">Multi-pass membrane protein</topology>
    </subcellularLocation>
</comment>
<feature type="transmembrane region" description="Helical" evidence="5">
    <location>
        <begin position="233"/>
        <end position="252"/>
    </location>
</feature>
<feature type="transmembrane region" description="Helical" evidence="5">
    <location>
        <begin position="333"/>
        <end position="354"/>
    </location>
</feature>
<organism evidence="7 8">
    <name type="scientific">candidate division CSSED10-310 bacterium</name>
    <dbReference type="NCBI Taxonomy" id="2855610"/>
    <lineage>
        <taxon>Bacteria</taxon>
        <taxon>Bacteria division CSSED10-310</taxon>
    </lineage>
</organism>
<dbReference type="PANTHER" id="PTHR24221:SF654">
    <property type="entry name" value="ATP-BINDING CASSETTE SUB-FAMILY B MEMBER 6"/>
    <property type="match status" value="1"/>
</dbReference>
<feature type="transmembrane region" description="Helical" evidence="5">
    <location>
        <begin position="303"/>
        <end position="327"/>
    </location>
</feature>
<evidence type="ECO:0000256" key="2">
    <source>
        <dbReference type="ARBA" id="ARBA00022692"/>
    </source>
</evidence>
<dbReference type="PROSITE" id="PS50893">
    <property type="entry name" value="ABC_TRANSPORTER_2"/>
    <property type="match status" value="1"/>
</dbReference>
<dbReference type="Pfam" id="PF00005">
    <property type="entry name" value="ABC_tran"/>
    <property type="match status" value="1"/>
</dbReference>
<dbReference type="PANTHER" id="PTHR24221">
    <property type="entry name" value="ATP-BINDING CASSETTE SUB-FAMILY B"/>
    <property type="match status" value="1"/>
</dbReference>
<dbReference type="SUPFAM" id="SSF52540">
    <property type="entry name" value="P-loop containing nucleoside triphosphate hydrolases"/>
    <property type="match status" value="1"/>
</dbReference>
<evidence type="ECO:0000256" key="1">
    <source>
        <dbReference type="ARBA" id="ARBA00004651"/>
    </source>
</evidence>
<gene>
    <name evidence="7" type="ORF">ACFL27_17940</name>
</gene>
<dbReference type="Proteomes" id="UP001594351">
    <property type="component" value="Unassembled WGS sequence"/>
</dbReference>